<protein>
    <submittedName>
        <fullName evidence="1">Uncharacterized protein</fullName>
    </submittedName>
</protein>
<dbReference type="Proteomes" id="UP001163321">
    <property type="component" value="Chromosome 4"/>
</dbReference>
<evidence type="ECO:0000313" key="2">
    <source>
        <dbReference type="Proteomes" id="UP001163321"/>
    </source>
</evidence>
<reference evidence="1 2" key="1">
    <citation type="journal article" date="2022" name="bioRxiv">
        <title>The genome of the oomycete Peronosclerospora sorghi, a cosmopolitan pathogen of maize and sorghum, is inflated with dispersed pseudogenes.</title>
        <authorList>
            <person name="Fletcher K."/>
            <person name="Martin F."/>
            <person name="Isakeit T."/>
            <person name="Cavanaugh K."/>
            <person name="Magill C."/>
            <person name="Michelmore R."/>
        </authorList>
    </citation>
    <scope>NUCLEOTIDE SEQUENCE [LARGE SCALE GENOMIC DNA]</scope>
    <source>
        <strain evidence="1">P6</strain>
    </source>
</reference>
<dbReference type="EMBL" id="CM047583">
    <property type="protein sequence ID" value="KAI9913079.1"/>
    <property type="molecule type" value="Genomic_DNA"/>
</dbReference>
<name>A0ACC0W2U7_9STRA</name>
<proteinExistence type="predicted"/>
<sequence>MSNKEKSGSSRGRGASCAATCTVPWMLHHLASRASPAQGASHTATARCALLQLDKKHGRSHKLSLAYSMVVITKCILLPQQQLTQEEKRRGNVKDMAPDKNRKSKTRREINVAIRKLWIRKISFSNLGEAKRVRPKEEWNLSI</sequence>
<organism evidence="1 2">
    <name type="scientific">Peronosclerospora sorghi</name>
    <dbReference type="NCBI Taxonomy" id="230839"/>
    <lineage>
        <taxon>Eukaryota</taxon>
        <taxon>Sar</taxon>
        <taxon>Stramenopiles</taxon>
        <taxon>Oomycota</taxon>
        <taxon>Peronosporomycetes</taxon>
        <taxon>Peronosporales</taxon>
        <taxon>Peronosporaceae</taxon>
        <taxon>Peronosclerospora</taxon>
    </lineage>
</organism>
<gene>
    <name evidence="1" type="ORF">PsorP6_006071</name>
</gene>
<keyword evidence="2" id="KW-1185">Reference proteome</keyword>
<evidence type="ECO:0000313" key="1">
    <source>
        <dbReference type="EMBL" id="KAI9913079.1"/>
    </source>
</evidence>
<comment type="caution">
    <text evidence="1">The sequence shown here is derived from an EMBL/GenBank/DDBJ whole genome shotgun (WGS) entry which is preliminary data.</text>
</comment>
<accession>A0ACC0W2U7</accession>